<evidence type="ECO:0000256" key="1">
    <source>
        <dbReference type="ARBA" id="ARBA00023211"/>
    </source>
</evidence>
<keyword evidence="2" id="KW-0547">Nucleotide-binding</keyword>
<dbReference type="PANTHER" id="PTHR21621">
    <property type="entry name" value="RIBOSOMAL PROTEIN S6 MODIFICATION PROTEIN"/>
    <property type="match status" value="1"/>
</dbReference>
<dbReference type="GO" id="GO:0018169">
    <property type="term" value="F:ribosomal S6-glutamic acid ligase activity"/>
    <property type="evidence" value="ECO:0007669"/>
    <property type="project" value="TreeGrafter"/>
</dbReference>
<evidence type="ECO:0000313" key="5">
    <source>
        <dbReference type="EMBL" id="KTC64493.1"/>
    </source>
</evidence>
<evidence type="ECO:0000256" key="3">
    <source>
        <dbReference type="SAM" id="Phobius"/>
    </source>
</evidence>
<keyword evidence="2" id="KW-0067">ATP-binding</keyword>
<evidence type="ECO:0000259" key="4">
    <source>
        <dbReference type="PROSITE" id="PS50975"/>
    </source>
</evidence>
<dbReference type="GO" id="GO:0046872">
    <property type="term" value="F:metal ion binding"/>
    <property type="evidence" value="ECO:0007669"/>
    <property type="project" value="InterPro"/>
</dbReference>
<dbReference type="AlphaFoldDB" id="A0A0W0R0D0"/>
<reference evidence="6 8" key="2">
    <citation type="submission" date="2018-12" db="EMBL/GenBank/DDBJ databases">
        <authorList>
            <consortium name="Pathogen Informatics"/>
        </authorList>
    </citation>
    <scope>NUCLEOTIDE SEQUENCE [LARGE SCALE GENOMIC DNA]</scope>
    <source>
        <strain evidence="6 8">NCTC12735</strain>
        <plasmid evidence="8">24</plasmid>
    </source>
</reference>
<dbReference type="PATRIC" id="fig|45056.6.peg.1845"/>
<evidence type="ECO:0000313" key="6">
    <source>
        <dbReference type="EMBL" id="VEH85861.1"/>
    </source>
</evidence>
<dbReference type="GO" id="GO:0071160">
    <property type="term" value="F:cyanophycin synthetase activity (L-aspartate-adding)"/>
    <property type="evidence" value="ECO:0007669"/>
    <property type="project" value="UniProtKB-EC"/>
</dbReference>
<proteinExistence type="predicted"/>
<evidence type="ECO:0000313" key="7">
    <source>
        <dbReference type="Proteomes" id="UP000054859"/>
    </source>
</evidence>
<dbReference type="GO" id="GO:0005737">
    <property type="term" value="C:cytoplasm"/>
    <property type="evidence" value="ECO:0007669"/>
    <property type="project" value="TreeGrafter"/>
</dbReference>
<reference evidence="5 7" key="1">
    <citation type="submission" date="2015-11" db="EMBL/GenBank/DDBJ databases">
        <title>Identification of large and diverse effector repertoires of 38 Legionella species.</title>
        <authorList>
            <person name="Burstein D."/>
            <person name="Amaro F."/>
            <person name="Zusman T."/>
            <person name="Lifshitz Z."/>
            <person name="Cohen O."/>
            <person name="Gilbert J.A."/>
            <person name="Pupko T."/>
            <person name="Shuman H.A."/>
            <person name="Segal G."/>
        </authorList>
    </citation>
    <scope>NUCLEOTIDE SEQUENCE [LARGE SCALE GENOMIC DNA]</scope>
    <source>
        <strain evidence="5 7">1762-AUS-E</strain>
    </source>
</reference>
<evidence type="ECO:0000313" key="8">
    <source>
        <dbReference type="Proteomes" id="UP000281170"/>
    </source>
</evidence>
<dbReference type="Gene3D" id="3.30.470.20">
    <property type="entry name" value="ATP-grasp fold, B domain"/>
    <property type="match status" value="2"/>
</dbReference>
<keyword evidence="6" id="KW-0614">Plasmid</keyword>
<dbReference type="GO" id="GO:0005524">
    <property type="term" value="F:ATP binding"/>
    <property type="evidence" value="ECO:0007669"/>
    <property type="project" value="UniProtKB-UniRule"/>
</dbReference>
<accession>A0A0W0R0D0</accession>
<dbReference type="EMBL" id="LNKA01000019">
    <property type="protein sequence ID" value="KTC64493.1"/>
    <property type="molecule type" value="Genomic_DNA"/>
</dbReference>
<keyword evidence="1" id="KW-0464">Manganese</keyword>
<keyword evidence="7" id="KW-1185">Reference proteome</keyword>
<sequence>MAKNSDHFLNAAQRYCLPVNLLPEMEAFEVKLGKKNYFFRGACTPLNSFISVEISSNKFSMNALLYRAGLPVPKATAIHFEDYQEGLLDDLIADLKFPVVAKPTAGRLGRDVVCNIPDKDHLKKHVDLFFKNCMDKYNLNVLSVEEFHGGLNSYRVLVFKKKVLGVVLRYPAHVVGDDEHTLNQLIEITNQRRKSTNEVLAPIVHDDEMDYCLQDLGVTLDYIPKKGERVFLGYTSNASRGGTFVSLGKKICKQNKKLLIKAAQAINLDLVGFDILCKDITQPMEDTGGVIIECNFCPSVRIHEEAEKNPIAVCRPIIRSLIYRHPLSYLKALLQSRKSRAYIRTILIVIFFGGGFTFLFH</sequence>
<dbReference type="PANTHER" id="PTHR21621:SF0">
    <property type="entry name" value="BETA-CITRYLGLUTAMATE SYNTHASE B-RELATED"/>
    <property type="match status" value="1"/>
</dbReference>
<dbReference type="EC" id="6.3.2.29" evidence="6"/>
<dbReference type="SUPFAM" id="SSF56059">
    <property type="entry name" value="Glutathione synthetase ATP-binding domain-like"/>
    <property type="match status" value="1"/>
</dbReference>
<protein>
    <submittedName>
        <fullName evidence="5">UDP-N-acetylmuramyl tripeptide synthase</fullName>
        <ecNumber evidence="6">6.3.2.29</ecNumber>
    </submittedName>
</protein>
<dbReference type="PROSITE" id="PS50975">
    <property type="entry name" value="ATP_GRASP"/>
    <property type="match status" value="1"/>
</dbReference>
<feature type="transmembrane region" description="Helical" evidence="3">
    <location>
        <begin position="341"/>
        <end position="360"/>
    </location>
</feature>
<dbReference type="STRING" id="45056.Lade_1787"/>
<keyword evidence="6" id="KW-0436">Ligase</keyword>
<gene>
    <name evidence="6" type="primary">cphA_3</name>
    <name evidence="5" type="ORF">Lade_1787</name>
    <name evidence="6" type="ORF">NCTC12735_01503</name>
</gene>
<dbReference type="KEGG" id="ladl:NCTC12735_01503"/>
<evidence type="ECO:0000256" key="2">
    <source>
        <dbReference type="PROSITE-ProRule" id="PRU00409"/>
    </source>
</evidence>
<keyword evidence="3" id="KW-0472">Membrane</keyword>
<dbReference type="InterPro" id="IPR011761">
    <property type="entry name" value="ATP-grasp"/>
</dbReference>
<keyword evidence="3" id="KW-0812">Transmembrane</keyword>
<dbReference type="Proteomes" id="UP000054859">
    <property type="component" value="Unassembled WGS sequence"/>
</dbReference>
<dbReference type="RefSeq" id="WP_058462858.1">
    <property type="nucleotide sequence ID" value="NZ_LNKA01000019.1"/>
</dbReference>
<name>A0A0W0R0D0_9GAMM</name>
<dbReference type="Proteomes" id="UP000281170">
    <property type="component" value="Plasmid 24"/>
</dbReference>
<dbReference type="EMBL" id="LR134433">
    <property type="protein sequence ID" value="VEH85861.1"/>
    <property type="molecule type" value="Genomic_DNA"/>
</dbReference>
<geneLocation type="plasmid" evidence="6 8">
    <name>24</name>
</geneLocation>
<dbReference type="GO" id="GO:0009432">
    <property type="term" value="P:SOS response"/>
    <property type="evidence" value="ECO:0007669"/>
    <property type="project" value="TreeGrafter"/>
</dbReference>
<keyword evidence="3" id="KW-1133">Transmembrane helix</keyword>
<feature type="domain" description="ATP-grasp" evidence="4">
    <location>
        <begin position="62"/>
        <end position="322"/>
    </location>
</feature>
<organism evidence="5 7">
    <name type="scientific">Legionella adelaidensis</name>
    <dbReference type="NCBI Taxonomy" id="45056"/>
    <lineage>
        <taxon>Bacteria</taxon>
        <taxon>Pseudomonadati</taxon>
        <taxon>Pseudomonadota</taxon>
        <taxon>Gammaproteobacteria</taxon>
        <taxon>Legionellales</taxon>
        <taxon>Legionellaceae</taxon>
        <taxon>Legionella</taxon>
    </lineage>
</organism>